<dbReference type="SUPFAM" id="SSF74650">
    <property type="entry name" value="Galactose mutarotase-like"/>
    <property type="match status" value="1"/>
</dbReference>
<dbReference type="GO" id="GO:0016853">
    <property type="term" value="F:isomerase activity"/>
    <property type="evidence" value="ECO:0007669"/>
    <property type="project" value="InterPro"/>
</dbReference>
<reference evidence="1 2" key="1">
    <citation type="submission" date="2020-08" db="EMBL/GenBank/DDBJ databases">
        <title>Genome Sequencing of Nocardia wallacei strain FMUON74 and assembly.</title>
        <authorList>
            <person name="Toyokawa M."/>
            <person name="Uesaka K."/>
        </authorList>
    </citation>
    <scope>NUCLEOTIDE SEQUENCE [LARGE SCALE GENOMIC DNA]</scope>
    <source>
        <strain evidence="1 2">FMUON74</strain>
    </source>
</reference>
<evidence type="ECO:0000313" key="2">
    <source>
        <dbReference type="Proteomes" id="UP000516173"/>
    </source>
</evidence>
<evidence type="ECO:0000313" key="1">
    <source>
        <dbReference type="EMBL" id="BCK58554.1"/>
    </source>
</evidence>
<name>A0A7G1KZM8_9NOCA</name>
<dbReference type="GO" id="GO:0030246">
    <property type="term" value="F:carbohydrate binding"/>
    <property type="evidence" value="ECO:0007669"/>
    <property type="project" value="InterPro"/>
</dbReference>
<sequence length="264" mass="29312">MAEGELELRAGDARMVVNTATGRVARFAVGGLDILRTGPRFGSFPMAPWCGRMREGVLAWNGRTYQLPRNAEPHAIHGTVRDRPWRVVDSGGTEAVVARELTEPWPFAGRVTQSFRLGVDSATFRMSVESAAEPFPAQVGWHPWFRRTLAADGKAVELRFTPAWQEQRGPDYLPDGNRIAPLPGPWDDCFAMPDGVDVTLTWPETLELTVTSPLSWVVVYDLPPETACVEPQSGPPNGLNTEPRPVTPEQPLVAEMSWRWRTLD</sequence>
<dbReference type="Proteomes" id="UP000516173">
    <property type="component" value="Chromosome"/>
</dbReference>
<dbReference type="Pfam" id="PF01263">
    <property type="entry name" value="Aldose_epim"/>
    <property type="match status" value="1"/>
</dbReference>
<dbReference type="EMBL" id="AP023396">
    <property type="protein sequence ID" value="BCK58554.1"/>
    <property type="molecule type" value="Genomic_DNA"/>
</dbReference>
<dbReference type="InterPro" id="IPR011013">
    <property type="entry name" value="Gal_mutarotase_sf_dom"/>
</dbReference>
<dbReference type="InterPro" id="IPR008183">
    <property type="entry name" value="Aldose_1/G6P_1-epimerase"/>
</dbReference>
<proteinExistence type="predicted"/>
<protein>
    <submittedName>
        <fullName evidence="1">Aldose 1-epimerase</fullName>
    </submittedName>
</protein>
<keyword evidence="2" id="KW-1185">Reference proteome</keyword>
<dbReference type="GeneID" id="80350724"/>
<accession>A0A7G1KZM8</accession>
<dbReference type="AlphaFoldDB" id="A0A7G1KZM8"/>
<dbReference type="RefSeq" id="WP_187685282.1">
    <property type="nucleotide sequence ID" value="NZ_AP023396.1"/>
</dbReference>
<dbReference type="GO" id="GO:0005975">
    <property type="term" value="P:carbohydrate metabolic process"/>
    <property type="evidence" value="ECO:0007669"/>
    <property type="project" value="InterPro"/>
</dbReference>
<gene>
    <name evidence="1" type="ORF">NWFMUON74_63260</name>
</gene>
<dbReference type="KEGG" id="nwl:NWFMUON74_63260"/>
<dbReference type="Gene3D" id="2.70.98.10">
    <property type="match status" value="1"/>
</dbReference>
<dbReference type="InterPro" id="IPR014718">
    <property type="entry name" value="GH-type_carb-bd"/>
</dbReference>
<organism evidence="1 2">
    <name type="scientific">Nocardia wallacei</name>
    <dbReference type="NCBI Taxonomy" id="480035"/>
    <lineage>
        <taxon>Bacteria</taxon>
        <taxon>Bacillati</taxon>
        <taxon>Actinomycetota</taxon>
        <taxon>Actinomycetes</taxon>
        <taxon>Mycobacteriales</taxon>
        <taxon>Nocardiaceae</taxon>
        <taxon>Nocardia</taxon>
    </lineage>
</organism>